<evidence type="ECO:0000313" key="8">
    <source>
        <dbReference type="WBParaSite" id="PSAMB.scaffold16938size1228.g37085.t1"/>
    </source>
</evidence>
<evidence type="ECO:0000256" key="1">
    <source>
        <dbReference type="ARBA" id="ARBA00004374"/>
    </source>
</evidence>
<accession>A0A914V9G3</accession>
<evidence type="ECO:0000256" key="2">
    <source>
        <dbReference type="ARBA" id="ARBA00009160"/>
    </source>
</evidence>
<evidence type="ECO:0000256" key="6">
    <source>
        <dbReference type="SAM" id="Phobius"/>
    </source>
</evidence>
<dbReference type="Pfam" id="PF04930">
    <property type="entry name" value="FUN14"/>
    <property type="match status" value="1"/>
</dbReference>
<dbReference type="InterPro" id="IPR007014">
    <property type="entry name" value="FUN14"/>
</dbReference>
<proteinExistence type="inferred from homology"/>
<comment type="similarity">
    <text evidence="2">Belongs to the FUN14 family.</text>
</comment>
<dbReference type="AlphaFoldDB" id="A0A914V9G3"/>
<feature type="transmembrane region" description="Helical" evidence="6">
    <location>
        <begin position="51"/>
        <end position="67"/>
    </location>
</feature>
<comment type="subcellular location">
    <subcellularLocation>
        <location evidence="1">Mitochondrion outer membrane</location>
        <topology evidence="1">Multi-pass membrane protein</topology>
    </subcellularLocation>
</comment>
<evidence type="ECO:0000256" key="4">
    <source>
        <dbReference type="ARBA" id="ARBA00022989"/>
    </source>
</evidence>
<keyword evidence="7" id="KW-1185">Reference proteome</keyword>
<keyword evidence="5 6" id="KW-0472">Membrane</keyword>
<evidence type="ECO:0000256" key="3">
    <source>
        <dbReference type="ARBA" id="ARBA00022692"/>
    </source>
</evidence>
<reference evidence="8" key="1">
    <citation type="submission" date="2022-11" db="UniProtKB">
        <authorList>
            <consortium name="WormBaseParasite"/>
        </authorList>
    </citation>
    <scope>IDENTIFICATION</scope>
</reference>
<keyword evidence="3 6" id="KW-0812">Transmembrane</keyword>
<sequence length="68" mass="7732">YANYKGYIKLNQSKFSRDIERVRRHLDREFFADSNDLPGERELTQFVSENAYLLGGFAAGILVGVGMS</sequence>
<evidence type="ECO:0000256" key="5">
    <source>
        <dbReference type="ARBA" id="ARBA00023136"/>
    </source>
</evidence>
<dbReference type="Proteomes" id="UP000887566">
    <property type="component" value="Unplaced"/>
</dbReference>
<protein>
    <submittedName>
        <fullName evidence="8">Uncharacterized protein</fullName>
    </submittedName>
</protein>
<dbReference type="GO" id="GO:0005741">
    <property type="term" value="C:mitochondrial outer membrane"/>
    <property type="evidence" value="ECO:0007669"/>
    <property type="project" value="UniProtKB-SubCell"/>
</dbReference>
<evidence type="ECO:0000313" key="7">
    <source>
        <dbReference type="Proteomes" id="UP000887566"/>
    </source>
</evidence>
<name>A0A914V9G3_9BILA</name>
<keyword evidence="4 6" id="KW-1133">Transmembrane helix</keyword>
<dbReference type="WBParaSite" id="PSAMB.scaffold16938size1228.g37085.t1">
    <property type="protein sequence ID" value="PSAMB.scaffold16938size1228.g37085.t1"/>
    <property type="gene ID" value="PSAMB.scaffold16938size1228.g37085"/>
</dbReference>
<organism evidence="7 8">
    <name type="scientific">Plectus sambesii</name>
    <dbReference type="NCBI Taxonomy" id="2011161"/>
    <lineage>
        <taxon>Eukaryota</taxon>
        <taxon>Metazoa</taxon>
        <taxon>Ecdysozoa</taxon>
        <taxon>Nematoda</taxon>
        <taxon>Chromadorea</taxon>
        <taxon>Plectida</taxon>
        <taxon>Plectina</taxon>
        <taxon>Plectoidea</taxon>
        <taxon>Plectidae</taxon>
        <taxon>Plectus</taxon>
    </lineage>
</organism>